<protein>
    <recommendedName>
        <fullName evidence="2">NADP-dependent oxidoreductase domain-containing protein</fullName>
    </recommendedName>
</protein>
<dbReference type="AlphaFoldDB" id="A0A0D2CIT1"/>
<organism evidence="3 4">
    <name type="scientific">Exophiala xenobiotica</name>
    <dbReference type="NCBI Taxonomy" id="348802"/>
    <lineage>
        <taxon>Eukaryota</taxon>
        <taxon>Fungi</taxon>
        <taxon>Dikarya</taxon>
        <taxon>Ascomycota</taxon>
        <taxon>Pezizomycotina</taxon>
        <taxon>Eurotiomycetes</taxon>
        <taxon>Chaetothyriomycetidae</taxon>
        <taxon>Chaetothyriales</taxon>
        <taxon>Herpotrichiellaceae</taxon>
        <taxon>Exophiala</taxon>
    </lineage>
</organism>
<proteinExistence type="predicted"/>
<sequence>MDNSPPDREEVFSRLSPLVMGGAGFSYQLHPNPESLPVRNIVQRAFELGLRTIDTSPYYEPSEQLLGAALSHPEICSKYRRNDYLLMTKVGRLAEKHFDYSPDWIRKSVARSLQRFGTTYLDVVFCHDVEFVSIDEAVEAIGILQELSQNGIIKYVGVSGYDIERLEAVSLRARERFGYPVDVVQSWAKLTLQNTELEEKGLEAFRKAGVKAVCSSSPLAVGLLRNDGVPVGALGDFHPAPAGLRAAAQNAACWVHSEGDDLASLALRFAISRALQNCQPGFTVTTITGIGSISDLEENVKTAKRILKMSRPPATEDMMSIIPPLYNYDCIDGTMAKRDEPLYSAVRNILGPWLDYDFSSTPPKTLAAHLRTARYALSQTFSRT</sequence>
<dbReference type="InterPro" id="IPR023210">
    <property type="entry name" value="NADP_OxRdtase_dom"/>
</dbReference>
<evidence type="ECO:0000259" key="2">
    <source>
        <dbReference type="Pfam" id="PF00248"/>
    </source>
</evidence>
<dbReference type="HOGENOM" id="CLU_023205_7_1_1"/>
<dbReference type="GO" id="GO:0005829">
    <property type="term" value="C:cytosol"/>
    <property type="evidence" value="ECO:0007669"/>
    <property type="project" value="TreeGrafter"/>
</dbReference>
<dbReference type="PRINTS" id="PR00069">
    <property type="entry name" value="ALDKETRDTASE"/>
</dbReference>
<dbReference type="PANTHER" id="PTHR42686:SF1">
    <property type="entry name" value="GH17980P-RELATED"/>
    <property type="match status" value="1"/>
</dbReference>
<gene>
    <name evidence="3" type="ORF">PV05_11457</name>
</gene>
<reference evidence="3 4" key="1">
    <citation type="submission" date="2015-01" db="EMBL/GenBank/DDBJ databases">
        <title>The Genome Sequence of Exophiala xenobiotica CBS118157.</title>
        <authorList>
            <consortium name="The Broad Institute Genomics Platform"/>
            <person name="Cuomo C."/>
            <person name="de Hoog S."/>
            <person name="Gorbushina A."/>
            <person name="Stielow B."/>
            <person name="Teixiera M."/>
            <person name="Abouelleil A."/>
            <person name="Chapman S.B."/>
            <person name="Priest M."/>
            <person name="Young S.K."/>
            <person name="Wortman J."/>
            <person name="Nusbaum C."/>
            <person name="Birren B."/>
        </authorList>
    </citation>
    <scope>NUCLEOTIDE SEQUENCE [LARGE SCALE GENOMIC DNA]</scope>
    <source>
        <strain evidence="3 4">CBS 118157</strain>
    </source>
</reference>
<evidence type="ECO:0000313" key="4">
    <source>
        <dbReference type="Proteomes" id="UP000054342"/>
    </source>
</evidence>
<dbReference type="InterPro" id="IPR036812">
    <property type="entry name" value="NAD(P)_OxRdtase_dom_sf"/>
</dbReference>
<dbReference type="InterPro" id="IPR020471">
    <property type="entry name" value="AKR"/>
</dbReference>
<keyword evidence="1" id="KW-0560">Oxidoreductase</keyword>
<dbReference type="PANTHER" id="PTHR42686">
    <property type="entry name" value="GH17980P-RELATED"/>
    <property type="match status" value="1"/>
</dbReference>
<dbReference type="Proteomes" id="UP000054342">
    <property type="component" value="Unassembled WGS sequence"/>
</dbReference>
<dbReference type="GO" id="GO:0045290">
    <property type="term" value="F:D-arabinose 1-dehydrogenase [NAD(P)+] activity"/>
    <property type="evidence" value="ECO:0007669"/>
    <property type="project" value="TreeGrafter"/>
</dbReference>
<dbReference type="STRING" id="348802.A0A0D2CIT1"/>
<dbReference type="Pfam" id="PF00248">
    <property type="entry name" value="Aldo_ket_red"/>
    <property type="match status" value="1"/>
</dbReference>
<dbReference type="EMBL" id="KN847323">
    <property type="protein sequence ID" value="KIW49812.1"/>
    <property type="molecule type" value="Genomic_DNA"/>
</dbReference>
<dbReference type="GeneID" id="25333365"/>
<dbReference type="OrthoDB" id="5286008at2759"/>
<accession>A0A0D2CIT1</accession>
<name>A0A0D2CIT1_9EURO</name>
<dbReference type="SUPFAM" id="SSF51430">
    <property type="entry name" value="NAD(P)-linked oxidoreductase"/>
    <property type="match status" value="1"/>
</dbReference>
<evidence type="ECO:0000313" key="3">
    <source>
        <dbReference type="EMBL" id="KIW49812.1"/>
    </source>
</evidence>
<dbReference type="Gene3D" id="3.20.20.100">
    <property type="entry name" value="NADP-dependent oxidoreductase domain"/>
    <property type="match status" value="1"/>
</dbReference>
<feature type="domain" description="NADP-dependent oxidoreductase" evidence="2">
    <location>
        <begin position="18"/>
        <end position="304"/>
    </location>
</feature>
<dbReference type="RefSeq" id="XP_013310396.1">
    <property type="nucleotide sequence ID" value="XM_013454942.1"/>
</dbReference>
<dbReference type="GO" id="GO:0070485">
    <property type="term" value="P:dehydro-D-arabinono-1,4-lactone biosynthetic process"/>
    <property type="evidence" value="ECO:0007669"/>
    <property type="project" value="TreeGrafter"/>
</dbReference>
<keyword evidence="4" id="KW-1185">Reference proteome</keyword>
<evidence type="ECO:0000256" key="1">
    <source>
        <dbReference type="ARBA" id="ARBA00023002"/>
    </source>
</evidence>